<accession>X0V8K8</accession>
<dbReference type="AlphaFoldDB" id="X0V8K8"/>
<comment type="caution">
    <text evidence="1">The sequence shown here is derived from an EMBL/GenBank/DDBJ whole genome shotgun (WGS) entry which is preliminary data.</text>
</comment>
<proteinExistence type="predicted"/>
<reference evidence="1" key="1">
    <citation type="journal article" date="2014" name="Front. Microbiol.">
        <title>High frequency of phylogenetically diverse reductive dehalogenase-homologous genes in deep subseafloor sedimentary metagenomes.</title>
        <authorList>
            <person name="Kawai M."/>
            <person name="Futagami T."/>
            <person name="Toyoda A."/>
            <person name="Takaki Y."/>
            <person name="Nishi S."/>
            <person name="Hori S."/>
            <person name="Arai W."/>
            <person name="Tsubouchi T."/>
            <person name="Morono Y."/>
            <person name="Uchiyama I."/>
            <person name="Ito T."/>
            <person name="Fujiyama A."/>
            <person name="Inagaki F."/>
            <person name="Takami H."/>
        </authorList>
    </citation>
    <scope>NUCLEOTIDE SEQUENCE</scope>
    <source>
        <strain evidence="1">Expedition CK06-06</strain>
    </source>
</reference>
<gene>
    <name evidence="1" type="ORF">S01H1_33151</name>
</gene>
<protein>
    <submittedName>
        <fullName evidence="1">Uncharacterized protein</fullName>
    </submittedName>
</protein>
<dbReference type="EMBL" id="BARS01020569">
    <property type="protein sequence ID" value="GAG08828.1"/>
    <property type="molecule type" value="Genomic_DNA"/>
</dbReference>
<evidence type="ECO:0000313" key="1">
    <source>
        <dbReference type="EMBL" id="GAG08828.1"/>
    </source>
</evidence>
<name>X0V8K8_9ZZZZ</name>
<feature type="non-terminal residue" evidence="1">
    <location>
        <position position="160"/>
    </location>
</feature>
<sequence length="160" mass="17975">MDTRHLTKAQFQHLLDQGILTGTQYTAAASGTTYTEGNQYQDYESQVKALSDKYNNIARWGCLFIQSIVKVRTAFAVGTGIAPVLADERATREMAYIKEFIKLNKLDKAVPQQWGREAEIEGKVLAILIPDEKLGELGQVKARFVPWTDYSYVITADPKD</sequence>
<organism evidence="1">
    <name type="scientific">marine sediment metagenome</name>
    <dbReference type="NCBI Taxonomy" id="412755"/>
    <lineage>
        <taxon>unclassified sequences</taxon>
        <taxon>metagenomes</taxon>
        <taxon>ecological metagenomes</taxon>
    </lineage>
</organism>